<dbReference type="EMBL" id="KU565883">
    <property type="protein sequence ID" value="ANF29722.1"/>
    <property type="molecule type" value="Genomic_DNA"/>
</dbReference>
<evidence type="ECO:0000259" key="4">
    <source>
        <dbReference type="Pfam" id="PF06771"/>
    </source>
</evidence>
<name>A0A172WZF3_9ABAC</name>
<keyword evidence="6" id="KW-1185">Reference proteome</keyword>
<feature type="compositionally biased region" description="Pro residues" evidence="2">
    <location>
        <begin position="159"/>
        <end position="184"/>
    </location>
</feature>
<dbReference type="InterPro" id="IPR009615">
    <property type="entry name" value="Desmo_N"/>
</dbReference>
<evidence type="ECO:0000256" key="3">
    <source>
        <dbReference type="SAM" id="Phobius"/>
    </source>
</evidence>
<proteinExistence type="predicted"/>
<keyword evidence="3" id="KW-0472">Membrane</keyword>
<gene>
    <name evidence="5" type="ORF">CapoNPV_074</name>
</gene>
<reference evidence="5 6" key="1">
    <citation type="journal article" date="2016" name="PLoS ONE">
        <title>Genome Sequencing and Analysis of Catopsilia pomona nucleopolyhedrovirus: A Distinct Species in Group I Alphabaculovirus.</title>
        <authorList>
            <person name="Wang J."/>
            <person name="Zhu Z."/>
            <person name="Zhang L."/>
            <person name="Hou D."/>
            <person name="Wang M."/>
            <person name="Arif B."/>
            <person name="Kou Z."/>
            <person name="Wang H."/>
            <person name="Deng F."/>
            <person name="Hu Z."/>
        </authorList>
    </citation>
    <scope>NUCLEOTIDE SEQUENCE [LARGE SCALE GENOMIC DNA]</scope>
    <source>
        <strain evidence="5">416</strain>
    </source>
</reference>
<dbReference type="OrthoDB" id="1496at10239"/>
<accession>A0A172WZF3</accession>
<evidence type="ECO:0000256" key="2">
    <source>
        <dbReference type="SAM" id="MobiDB-lite"/>
    </source>
</evidence>
<evidence type="ECO:0000313" key="6">
    <source>
        <dbReference type="Proteomes" id="UP000203996"/>
    </source>
</evidence>
<sequence>MFNVDVAKHQQIAGAFVVHQSNYSKRIVWRQSVRVWSTIVGKLVFQLIVSVYFHFDNMQRWPKYGNTDVNTRTVHDLLNTINTMSVRIKALERYEHALREIHKVIVIAKPSANIHGFEPDALPALVMQCLSDVVNRDGNTLTHNINYKYDYNYNNPFGNLPPPPSSSSNLPQPPPPQPPFPPPPSNNPYFNYYPFYSPYNYSSPPPPPAPSSQQSQTTFANINDIGGSQSLNQINLTSEEEAQLAILYENMQNNMRWEYFESFVDTLIKIIRVHIVNSVVIVNAISSSKNVKKLINIDFIEFLKCVRQKTDVHLQVDRYVCDYIAVFIQFFMRIYVIIKRTELTWTQQISVQQLTEYSNEMYNDIQNKYNNFTLTPPPSSSLATPFLASDTNNTTLIELQRQLTAERSQIQLLQEQNAAYDDQIRTVKTQYDTLVARNKQLIDENAEMDRNLALQRDGDAKKIKELNSSVKRLQQSQSELADQNVELQNKILDLNYNIKTLNDDLNDLKEENRRMSRDNRFLQSKLRKNIETAESEFIAELNVEIDNLRRRLDNVQSKNANLTRQLAEINDVDREMEASVSRIDYLNSQIEDKQRQIERLQQINVTLEKSRTLQSTETNEQMTLLQNTIEYLQKENDNLQEIVKSNENVAIEYEQALLKIKYYDTHVSDVISYVNDYYKAIGDIDPNRADYNRNLIKNENDIVENPFEIAEAQHNYIRVWLQSIQSRLSTADLVNLQQENYYGQYNDIKSQITNIIPLNIIQKYINRDSGGNVKQENLNVSDIVLISSVSELVRQYDALAKENNAMQTQNNTLKEENDQFKREYASKINALENQLKQNIENVKFLSALASSDPALKHLNDQSYQELKRKLDTLQNECVAVKNVQRQDLNDIAEQAVKIEIGKLNKQIEKINILFVKYDSKSKDIFEWKGQMLKMYETLARSVAASEQTDVTVE</sequence>
<evidence type="ECO:0000256" key="1">
    <source>
        <dbReference type="SAM" id="Coils"/>
    </source>
</evidence>
<keyword evidence="3" id="KW-1133">Transmembrane helix</keyword>
<dbReference type="Pfam" id="PF06771">
    <property type="entry name" value="Desmo_N"/>
    <property type="match status" value="1"/>
</dbReference>
<organism evidence="5 6">
    <name type="scientific">Catopsilia pomona nucleopolyhedrovirus</name>
    <dbReference type="NCBI Taxonomy" id="1850906"/>
    <lineage>
        <taxon>Viruses</taxon>
        <taxon>Viruses incertae sedis</taxon>
        <taxon>Naldaviricetes</taxon>
        <taxon>Lefavirales</taxon>
        <taxon>Baculoviridae</taxon>
        <taxon>Alphabaculovirus</taxon>
        <taxon>Alphabaculovirus capomonae</taxon>
    </lineage>
</organism>
<dbReference type="Proteomes" id="UP000203996">
    <property type="component" value="Segment"/>
</dbReference>
<feature type="region of interest" description="Disordered" evidence="2">
    <location>
        <begin position="156"/>
        <end position="184"/>
    </location>
</feature>
<keyword evidence="1" id="KW-0175">Coiled coil</keyword>
<feature type="domain" description="Viral desmoplakin N-terminal" evidence="4">
    <location>
        <begin position="63"/>
        <end position="152"/>
    </location>
</feature>
<protein>
    <submittedName>
        <fullName evidence="5">Desmoplakin</fullName>
    </submittedName>
</protein>
<dbReference type="KEGG" id="vg:27924298"/>
<dbReference type="RefSeq" id="YP_009255331.1">
    <property type="nucleotide sequence ID" value="NC_030240.1"/>
</dbReference>
<feature type="coiled-coil region" evidence="1">
    <location>
        <begin position="396"/>
        <end position="649"/>
    </location>
</feature>
<dbReference type="GeneID" id="27924298"/>
<evidence type="ECO:0000313" key="5">
    <source>
        <dbReference type="EMBL" id="ANF29722.1"/>
    </source>
</evidence>
<feature type="coiled-coil region" evidence="1">
    <location>
        <begin position="789"/>
        <end position="883"/>
    </location>
</feature>
<keyword evidence="3" id="KW-0812">Transmembrane</keyword>
<feature type="transmembrane region" description="Helical" evidence="3">
    <location>
        <begin position="35"/>
        <end position="55"/>
    </location>
</feature>